<feature type="transmembrane region" description="Helical" evidence="1">
    <location>
        <begin position="195"/>
        <end position="215"/>
    </location>
</feature>
<reference evidence="2" key="1">
    <citation type="journal article" date="2014" name="Front. Microbiol.">
        <title>High frequency of phylogenetically diverse reductive dehalogenase-homologous genes in deep subseafloor sedimentary metagenomes.</title>
        <authorList>
            <person name="Kawai M."/>
            <person name="Futagami T."/>
            <person name="Toyoda A."/>
            <person name="Takaki Y."/>
            <person name="Nishi S."/>
            <person name="Hori S."/>
            <person name="Arai W."/>
            <person name="Tsubouchi T."/>
            <person name="Morono Y."/>
            <person name="Uchiyama I."/>
            <person name="Ito T."/>
            <person name="Fujiyama A."/>
            <person name="Inagaki F."/>
            <person name="Takami H."/>
        </authorList>
    </citation>
    <scope>NUCLEOTIDE SEQUENCE</scope>
    <source>
        <strain evidence="2">Expedition CK06-06</strain>
    </source>
</reference>
<feature type="transmembrane region" description="Helical" evidence="1">
    <location>
        <begin position="98"/>
        <end position="116"/>
    </location>
</feature>
<comment type="caution">
    <text evidence="2">The sequence shown here is derived from an EMBL/GenBank/DDBJ whole genome shotgun (WGS) entry which is preliminary data.</text>
</comment>
<accession>X0VB81</accession>
<feature type="transmembrane region" description="Helical" evidence="1">
    <location>
        <begin position="75"/>
        <end position="92"/>
    </location>
</feature>
<name>X0VB81_9ZZZZ</name>
<feature type="transmembrane region" description="Helical" evidence="1">
    <location>
        <begin position="155"/>
        <end position="174"/>
    </location>
</feature>
<feature type="transmembrane region" description="Helical" evidence="1">
    <location>
        <begin position="128"/>
        <end position="149"/>
    </location>
</feature>
<dbReference type="EMBL" id="BARS01012187">
    <property type="protein sequence ID" value="GAF97870.1"/>
    <property type="molecule type" value="Genomic_DNA"/>
</dbReference>
<sequence>LIFVPALVLCGPAFIIGIFSPNLMAGLIIVTAILSVLIGAYFLVLFQIAFLTAVVNRDIGVIESFRRAKTKVTSFLWIGILMPAIIIGGFLLLVVPGIILVVLLFFSTFILVAENVRGMNAILKSKHYVKGQFFGVLLRLFIIWLISMIVNVIPIVGQLLSILLIPFSMIYYFLIYENLKVIKSGEVFSPTGKTGIVIIAILGFLWIPVSIFLIIKSGVIKPSTVLTFKKTET</sequence>
<keyword evidence="1" id="KW-0472">Membrane</keyword>
<feature type="non-terminal residue" evidence="2">
    <location>
        <position position="233"/>
    </location>
</feature>
<gene>
    <name evidence="2" type="ORF">S01H1_21836</name>
</gene>
<feature type="transmembrane region" description="Helical" evidence="1">
    <location>
        <begin position="25"/>
        <end position="54"/>
    </location>
</feature>
<proteinExistence type="predicted"/>
<evidence type="ECO:0000313" key="2">
    <source>
        <dbReference type="EMBL" id="GAF97870.1"/>
    </source>
</evidence>
<feature type="non-terminal residue" evidence="2">
    <location>
        <position position="1"/>
    </location>
</feature>
<keyword evidence="1" id="KW-1133">Transmembrane helix</keyword>
<keyword evidence="1" id="KW-0812">Transmembrane</keyword>
<evidence type="ECO:0008006" key="3">
    <source>
        <dbReference type="Google" id="ProtNLM"/>
    </source>
</evidence>
<organism evidence="2">
    <name type="scientific">marine sediment metagenome</name>
    <dbReference type="NCBI Taxonomy" id="412755"/>
    <lineage>
        <taxon>unclassified sequences</taxon>
        <taxon>metagenomes</taxon>
        <taxon>ecological metagenomes</taxon>
    </lineage>
</organism>
<dbReference type="AlphaFoldDB" id="X0VB81"/>
<protein>
    <recommendedName>
        <fullName evidence="3">Glycerophosphoryl diester phosphodiesterase membrane domain-containing protein</fullName>
    </recommendedName>
</protein>
<evidence type="ECO:0000256" key="1">
    <source>
        <dbReference type="SAM" id="Phobius"/>
    </source>
</evidence>